<dbReference type="InterPro" id="IPR036108">
    <property type="entry name" value="4pyrrol_syn_uPrphyn_synt_sf"/>
</dbReference>
<dbReference type="PANTHER" id="PTHR38042">
    <property type="entry name" value="UROPORPHYRINOGEN-III SYNTHASE, CHLOROPLASTIC"/>
    <property type="match status" value="1"/>
</dbReference>
<comment type="similarity">
    <text evidence="2 9">Belongs to the uroporphyrinogen-III synthase family.</text>
</comment>
<dbReference type="EMBL" id="BAZW01000042">
    <property type="protein sequence ID" value="GAO31251.1"/>
    <property type="molecule type" value="Genomic_DNA"/>
</dbReference>
<comment type="catalytic activity">
    <reaction evidence="8 9">
        <text>hydroxymethylbilane = uroporphyrinogen III + H2O</text>
        <dbReference type="Rhea" id="RHEA:18965"/>
        <dbReference type="ChEBI" id="CHEBI:15377"/>
        <dbReference type="ChEBI" id="CHEBI:57308"/>
        <dbReference type="ChEBI" id="CHEBI:57845"/>
        <dbReference type="EC" id="4.2.1.75"/>
    </reaction>
</comment>
<dbReference type="InterPro" id="IPR003754">
    <property type="entry name" value="4pyrrol_synth_uPrphyn_synth"/>
</dbReference>
<dbReference type="AlphaFoldDB" id="A0A0E9M1K1"/>
<evidence type="ECO:0000256" key="1">
    <source>
        <dbReference type="ARBA" id="ARBA00004772"/>
    </source>
</evidence>
<evidence type="ECO:0000313" key="12">
    <source>
        <dbReference type="Proteomes" id="UP000032900"/>
    </source>
</evidence>
<evidence type="ECO:0000256" key="4">
    <source>
        <dbReference type="ARBA" id="ARBA00023239"/>
    </source>
</evidence>
<evidence type="ECO:0000313" key="11">
    <source>
        <dbReference type="EMBL" id="GAO31251.1"/>
    </source>
</evidence>
<evidence type="ECO:0000256" key="7">
    <source>
        <dbReference type="ARBA" id="ARBA00040167"/>
    </source>
</evidence>
<comment type="caution">
    <text evidence="11">The sequence shown here is derived from an EMBL/GenBank/DDBJ whole genome shotgun (WGS) entry which is preliminary data.</text>
</comment>
<dbReference type="InterPro" id="IPR039793">
    <property type="entry name" value="UROS/Hem4"/>
</dbReference>
<evidence type="ECO:0000256" key="6">
    <source>
        <dbReference type="ARBA" id="ARBA00037589"/>
    </source>
</evidence>
<gene>
    <name evidence="11" type="ORF">JCM15548_13598</name>
</gene>
<evidence type="ECO:0000256" key="5">
    <source>
        <dbReference type="ARBA" id="ARBA00023244"/>
    </source>
</evidence>
<dbReference type="STRING" id="1236989.JCM15548_13598"/>
<comment type="pathway">
    <text evidence="1 9">Porphyrin-containing compound metabolism; protoporphyrin-IX biosynthesis; coproporphyrinogen-III from 5-aminolevulinate: step 3/4.</text>
</comment>
<evidence type="ECO:0000256" key="8">
    <source>
        <dbReference type="ARBA" id="ARBA00048617"/>
    </source>
</evidence>
<keyword evidence="4 9" id="KW-0456">Lyase</keyword>
<evidence type="ECO:0000256" key="2">
    <source>
        <dbReference type="ARBA" id="ARBA00008133"/>
    </source>
</evidence>
<organism evidence="11 12">
    <name type="scientific">Geofilum rubicundum JCM 15548</name>
    <dbReference type="NCBI Taxonomy" id="1236989"/>
    <lineage>
        <taxon>Bacteria</taxon>
        <taxon>Pseudomonadati</taxon>
        <taxon>Bacteroidota</taxon>
        <taxon>Bacteroidia</taxon>
        <taxon>Marinilabiliales</taxon>
        <taxon>Marinilabiliaceae</taxon>
        <taxon>Geofilum</taxon>
    </lineage>
</organism>
<dbReference type="GO" id="GO:0008168">
    <property type="term" value="F:methyltransferase activity"/>
    <property type="evidence" value="ECO:0007669"/>
    <property type="project" value="UniProtKB-KW"/>
</dbReference>
<keyword evidence="12" id="KW-1185">Reference proteome</keyword>
<accession>A0A0E9M1K1</accession>
<comment type="function">
    <text evidence="6 9">Catalyzes cyclization of the linear tetrapyrrole, hydroxymethylbilane, to the macrocyclic uroporphyrinogen III.</text>
</comment>
<evidence type="ECO:0000259" key="10">
    <source>
        <dbReference type="Pfam" id="PF02602"/>
    </source>
</evidence>
<dbReference type="GO" id="GO:0006780">
    <property type="term" value="P:uroporphyrinogen III biosynthetic process"/>
    <property type="evidence" value="ECO:0007669"/>
    <property type="project" value="UniProtKB-UniRule"/>
</dbReference>
<dbReference type="SUPFAM" id="SSF69618">
    <property type="entry name" value="HemD-like"/>
    <property type="match status" value="1"/>
</dbReference>
<dbReference type="GO" id="GO:0006782">
    <property type="term" value="P:protoporphyrinogen IX biosynthetic process"/>
    <property type="evidence" value="ECO:0007669"/>
    <property type="project" value="UniProtKB-UniRule"/>
</dbReference>
<reference evidence="11 12" key="1">
    <citation type="journal article" date="2015" name="Microbes Environ.">
        <title>Distribution and evolution of nitrogen fixation genes in the phylum bacteroidetes.</title>
        <authorList>
            <person name="Inoue J."/>
            <person name="Oshima K."/>
            <person name="Suda W."/>
            <person name="Sakamoto M."/>
            <person name="Iino T."/>
            <person name="Noda S."/>
            <person name="Hongoh Y."/>
            <person name="Hattori M."/>
            <person name="Ohkuma M."/>
        </authorList>
    </citation>
    <scope>NUCLEOTIDE SEQUENCE [LARGE SCALE GENOMIC DNA]</scope>
    <source>
        <strain evidence="11">JCM 15548</strain>
    </source>
</reference>
<dbReference type="Gene3D" id="3.40.50.10090">
    <property type="match status" value="2"/>
</dbReference>
<dbReference type="GO" id="GO:0032259">
    <property type="term" value="P:methylation"/>
    <property type="evidence" value="ECO:0007669"/>
    <property type="project" value="UniProtKB-KW"/>
</dbReference>
<dbReference type="Proteomes" id="UP000032900">
    <property type="component" value="Unassembled WGS sequence"/>
</dbReference>
<evidence type="ECO:0000256" key="3">
    <source>
        <dbReference type="ARBA" id="ARBA00013109"/>
    </source>
</evidence>
<name>A0A0E9M1K1_9BACT</name>
<protein>
    <recommendedName>
        <fullName evidence="7 9">Uroporphyrinogen-III synthase</fullName>
        <ecNumber evidence="3 9">4.2.1.75</ecNumber>
    </recommendedName>
</protein>
<proteinExistence type="inferred from homology"/>
<keyword evidence="11" id="KW-0808">Transferase</keyword>
<dbReference type="GO" id="GO:0004852">
    <property type="term" value="F:uroporphyrinogen-III synthase activity"/>
    <property type="evidence" value="ECO:0007669"/>
    <property type="project" value="UniProtKB-UniRule"/>
</dbReference>
<evidence type="ECO:0000256" key="9">
    <source>
        <dbReference type="RuleBase" id="RU366031"/>
    </source>
</evidence>
<keyword evidence="5 9" id="KW-0627">Porphyrin biosynthesis</keyword>
<keyword evidence="11" id="KW-0489">Methyltransferase</keyword>
<sequence length="247" mass="27187">MPEVSENRISDHSVVIRTFPVPEGEDLFAQVLQQRQLEMVDAPMIEVVALLFQLPEAPAHYDWLVFTSKNGIKSWFTRYTKAAHQKIAVLGPSSNEALKAYGQSADFTGSGHSGSVFAEEFQAVWQGQGSLLLVLGKLAPDVVQETLSRGTNQPFDSDIHRVDVYETRMPATINSAAIDRIIQDDYRVIAVSSPSAVHHLMTLLEPEVAQLRFASIGSITSKALRSYGIEPVAEAREQSYSGLARVC</sequence>
<dbReference type="CDD" id="cd06578">
    <property type="entry name" value="HemD"/>
    <property type="match status" value="1"/>
</dbReference>
<dbReference type="RefSeq" id="WP_062127175.1">
    <property type="nucleotide sequence ID" value="NZ_BAZW01000042.1"/>
</dbReference>
<feature type="domain" description="Tetrapyrrole biosynthesis uroporphyrinogen III synthase" evidence="10">
    <location>
        <begin position="28"/>
        <end position="243"/>
    </location>
</feature>
<dbReference type="Pfam" id="PF02602">
    <property type="entry name" value="HEM4"/>
    <property type="match status" value="1"/>
</dbReference>
<dbReference type="PANTHER" id="PTHR38042:SF1">
    <property type="entry name" value="UROPORPHYRINOGEN-III SYNTHASE, CHLOROPLASTIC"/>
    <property type="match status" value="1"/>
</dbReference>
<dbReference type="UniPathway" id="UPA00251">
    <property type="reaction ID" value="UER00320"/>
</dbReference>
<dbReference type="EC" id="4.2.1.75" evidence="3 9"/>